<accession>D9SPN9</accession>
<evidence type="ECO:0000313" key="8">
    <source>
        <dbReference type="Proteomes" id="UP000002730"/>
    </source>
</evidence>
<evidence type="ECO:0000256" key="3">
    <source>
        <dbReference type="ARBA" id="ARBA00022597"/>
    </source>
</evidence>
<dbReference type="OrthoDB" id="1888286at2"/>
<dbReference type="InterPro" id="IPR028082">
    <property type="entry name" value="Peripla_BP_I"/>
</dbReference>
<feature type="domain" description="Periplasmic binding protein" evidence="6">
    <location>
        <begin position="40"/>
        <end position="321"/>
    </location>
</feature>
<sequence length="350" mass="38761">MKFLKKSILLATITILLLNNANHTTNAKDAITNEKPFKVAVFVRDINNLLLADVKEKLEEIEKESSSKVDFIFIDSKWDQGIQNQNIQESLDKGYDLFVVNPVSANADEIKGTVSKVVTLNIPVILFLPTSSSLTKSFENLPRVAIIARDLQESGVKQGKILANVWKENKDIIDKNKNNILEYAILQGAKDHLSTIERTKYSIQTLTEENIQVKQLFATTCNWDKECARLAIESAFLTLSSKIEAIICNNDEMAMGAIEALQKYGYNKGDKSKYIPVVGVGGLSIAKELISQGAMTGTVVEDVPTHVKAIYDIGLNLISGRSITYGTNLKATGGNVIIIPYEDYIYNPKL</sequence>
<dbReference type="PANTHER" id="PTHR30036">
    <property type="entry name" value="D-XYLOSE-BINDING PERIPLASMIC PROTEIN"/>
    <property type="match status" value="1"/>
</dbReference>
<dbReference type="HOGENOM" id="CLU_037628_3_1_9"/>
<name>D9SPN9_CLOC7</name>
<dbReference type="Gene3D" id="3.40.50.2300">
    <property type="match status" value="2"/>
</dbReference>
<dbReference type="Proteomes" id="UP000002730">
    <property type="component" value="Chromosome"/>
</dbReference>
<organism evidence="7 8">
    <name type="scientific">Clostridium cellulovorans (strain ATCC 35296 / DSM 3052 / OCM 3 / 743B)</name>
    <dbReference type="NCBI Taxonomy" id="573061"/>
    <lineage>
        <taxon>Bacteria</taxon>
        <taxon>Bacillati</taxon>
        <taxon>Bacillota</taxon>
        <taxon>Clostridia</taxon>
        <taxon>Eubacteriales</taxon>
        <taxon>Clostridiaceae</taxon>
        <taxon>Clostridium</taxon>
    </lineage>
</organism>
<keyword evidence="3" id="KW-0762">Sugar transport</keyword>
<dbReference type="Pfam" id="PF13407">
    <property type="entry name" value="Peripla_BP_4"/>
    <property type="match status" value="1"/>
</dbReference>
<dbReference type="InterPro" id="IPR025997">
    <property type="entry name" value="SBP_2_dom"/>
</dbReference>
<dbReference type="STRING" id="573061.Clocel_0308"/>
<evidence type="ECO:0000313" key="7">
    <source>
        <dbReference type="EMBL" id="ADL50088.1"/>
    </source>
</evidence>
<keyword evidence="2" id="KW-0813">Transport</keyword>
<evidence type="ECO:0000256" key="4">
    <source>
        <dbReference type="ARBA" id="ARBA00022729"/>
    </source>
</evidence>
<evidence type="ECO:0000256" key="1">
    <source>
        <dbReference type="ARBA" id="ARBA00004196"/>
    </source>
</evidence>
<dbReference type="AlphaFoldDB" id="D9SPN9"/>
<feature type="chain" id="PRO_5039286150" evidence="5">
    <location>
        <begin position="22"/>
        <end position="350"/>
    </location>
</feature>
<dbReference type="GO" id="GO:0030246">
    <property type="term" value="F:carbohydrate binding"/>
    <property type="evidence" value="ECO:0007669"/>
    <property type="project" value="TreeGrafter"/>
</dbReference>
<keyword evidence="8" id="KW-1185">Reference proteome</keyword>
<evidence type="ECO:0000259" key="6">
    <source>
        <dbReference type="Pfam" id="PF13407"/>
    </source>
</evidence>
<reference evidence="7 8" key="1">
    <citation type="submission" date="2010-08" db="EMBL/GenBank/DDBJ databases">
        <title>Complete sequence of Clostridium cellulovorans 743B.</title>
        <authorList>
            <consortium name="US DOE Joint Genome Institute"/>
            <person name="Lucas S."/>
            <person name="Copeland A."/>
            <person name="Lapidus A."/>
            <person name="Cheng J.-F."/>
            <person name="Bruce D."/>
            <person name="Goodwin L."/>
            <person name="Pitluck S."/>
            <person name="Chertkov O."/>
            <person name="Detter J.C."/>
            <person name="Han C."/>
            <person name="Tapia R."/>
            <person name="Land M."/>
            <person name="Hauser L."/>
            <person name="Chang Y.-J."/>
            <person name="Jeffries C."/>
            <person name="Kyrpides N."/>
            <person name="Ivanova N."/>
            <person name="Mikhailova N."/>
            <person name="Hemme C.L."/>
            <person name="Woyke T."/>
        </authorList>
    </citation>
    <scope>NUCLEOTIDE SEQUENCE [LARGE SCALE GENOMIC DNA]</scope>
    <source>
        <strain evidence="8">ATCC 35296 / DSM 3052 / OCM 3 / 743B</strain>
    </source>
</reference>
<dbReference type="KEGG" id="ccb:Clocel_0308"/>
<dbReference type="eggNOG" id="COG1879">
    <property type="taxonomic scope" value="Bacteria"/>
</dbReference>
<dbReference type="GO" id="GO:0030288">
    <property type="term" value="C:outer membrane-bounded periplasmic space"/>
    <property type="evidence" value="ECO:0007669"/>
    <property type="project" value="TreeGrafter"/>
</dbReference>
<dbReference type="InterPro" id="IPR050555">
    <property type="entry name" value="Bact_Solute-Bind_Prot2"/>
</dbReference>
<proteinExistence type="predicted"/>
<dbReference type="SUPFAM" id="SSF53822">
    <property type="entry name" value="Periplasmic binding protein-like I"/>
    <property type="match status" value="1"/>
</dbReference>
<protein>
    <submittedName>
        <fullName evidence="7">Periplasmic binding protein/LacI transcriptional regulator</fullName>
    </submittedName>
</protein>
<evidence type="ECO:0000256" key="5">
    <source>
        <dbReference type="SAM" id="SignalP"/>
    </source>
</evidence>
<keyword evidence="4 5" id="KW-0732">Signal</keyword>
<evidence type="ECO:0000256" key="2">
    <source>
        <dbReference type="ARBA" id="ARBA00022448"/>
    </source>
</evidence>
<dbReference type="EMBL" id="CP002160">
    <property type="protein sequence ID" value="ADL50088.1"/>
    <property type="molecule type" value="Genomic_DNA"/>
</dbReference>
<dbReference type="RefSeq" id="WP_010075145.1">
    <property type="nucleotide sequence ID" value="NC_014393.1"/>
</dbReference>
<feature type="signal peptide" evidence="5">
    <location>
        <begin position="1"/>
        <end position="21"/>
    </location>
</feature>
<comment type="subcellular location">
    <subcellularLocation>
        <location evidence="1">Cell envelope</location>
    </subcellularLocation>
</comment>
<gene>
    <name evidence="7" type="ordered locus">Clocel_0308</name>
</gene>
<dbReference type="PANTHER" id="PTHR30036:SF2">
    <property type="entry name" value="D-GALACTOSE_METHYL-GALACTOSIDE BINDING PERIPLASMIC PROTEIN MGLB"/>
    <property type="match status" value="1"/>
</dbReference>